<dbReference type="EMBL" id="VXIT01000005">
    <property type="protein sequence ID" value="KAA6412507.1"/>
    <property type="molecule type" value="Genomic_DNA"/>
</dbReference>
<comment type="caution">
    <text evidence="1">The sequence shown here is derived from an EMBL/GenBank/DDBJ whole genome shotgun (WGS) entry which is preliminary data.</text>
</comment>
<organism evidence="1 2">
    <name type="scientific">Lasallia pustulata</name>
    <dbReference type="NCBI Taxonomy" id="136370"/>
    <lineage>
        <taxon>Eukaryota</taxon>
        <taxon>Fungi</taxon>
        <taxon>Dikarya</taxon>
        <taxon>Ascomycota</taxon>
        <taxon>Pezizomycotina</taxon>
        <taxon>Lecanoromycetes</taxon>
        <taxon>OSLEUM clade</taxon>
        <taxon>Umbilicariomycetidae</taxon>
        <taxon>Umbilicariales</taxon>
        <taxon>Umbilicariaceae</taxon>
        <taxon>Lasallia</taxon>
    </lineage>
</organism>
<dbReference type="AlphaFoldDB" id="A0A5M8PU09"/>
<dbReference type="Proteomes" id="UP000324767">
    <property type="component" value="Unassembled WGS sequence"/>
</dbReference>
<gene>
    <name evidence="1" type="ORF">FRX48_03498</name>
</gene>
<evidence type="ECO:0000313" key="2">
    <source>
        <dbReference type="Proteomes" id="UP000324767"/>
    </source>
</evidence>
<proteinExistence type="predicted"/>
<name>A0A5M8PU09_9LECA</name>
<accession>A0A5M8PU09</accession>
<protein>
    <submittedName>
        <fullName evidence="1">Uncharacterized protein</fullName>
    </submittedName>
</protein>
<evidence type="ECO:0000313" key="1">
    <source>
        <dbReference type="EMBL" id="KAA6412507.1"/>
    </source>
</evidence>
<reference evidence="1 2" key="1">
    <citation type="submission" date="2019-09" db="EMBL/GenBank/DDBJ databases">
        <title>The hologenome of the rock-dwelling lichen Lasallia pustulata.</title>
        <authorList>
            <person name="Greshake Tzovaras B."/>
            <person name="Segers F."/>
            <person name="Bicker A."/>
            <person name="Dal Grande F."/>
            <person name="Otte J."/>
            <person name="Hankeln T."/>
            <person name="Schmitt I."/>
            <person name="Ebersberger I."/>
        </authorList>
    </citation>
    <scope>NUCLEOTIDE SEQUENCE [LARGE SCALE GENOMIC DNA]</scope>
    <source>
        <strain evidence="1">A1-1</strain>
    </source>
</reference>
<sequence>MADGAPLLSRPGPSYSNQALGYHAPNPSNELPIPAGETSVPLLVHQTVFISHLIVSHVFITVNLNTSLPALEAQVREAFRHKDVNNGSGILGDHNILELRIAWQVYNQGGSHFPHTTVFTDVNIASLLFFLRRRASVDVVEVVMGRRSVVDQIRMK</sequence>